<feature type="compositionally biased region" description="Basic and acidic residues" evidence="1">
    <location>
        <begin position="18"/>
        <end position="27"/>
    </location>
</feature>
<reference evidence="3 4" key="1">
    <citation type="submission" date="2020-10" db="EMBL/GenBank/DDBJ databases">
        <title>Ca. Dormibacterota MAGs.</title>
        <authorList>
            <person name="Montgomery K."/>
        </authorList>
    </citation>
    <scope>NUCLEOTIDE SEQUENCE [LARGE SCALE GENOMIC DNA]</scope>
    <source>
        <strain evidence="3">Mitchell_Peninsula_5</strain>
    </source>
</reference>
<evidence type="ECO:0000313" key="3">
    <source>
        <dbReference type="EMBL" id="MBJ7608135.1"/>
    </source>
</evidence>
<name>A0A934NF47_9BACT</name>
<dbReference type="EMBL" id="JAEKNN010000008">
    <property type="protein sequence ID" value="MBJ7608135.1"/>
    <property type="molecule type" value="Genomic_DNA"/>
</dbReference>
<sequence>MTEHRSGGMGSATIAVDEEPKSGETDRHRQRSGQIAAHHVRRFRDVTNGIFGLIVVLSGFALTEVPVRVPYDMVNIVCYFLPIFLFVVYLWRQVGELLDVHPSHDRRLTQILTVCLFFATLVPVAVRLSVVGEGGVRTYAPVGVSFIVAAVFLLLALCAHRAARVHTEVTHPKDTRFLRQLALSDLLTALMFMASAALDAEASVLRVPLQSAVWVAAFFVPNILWGVQARLRRAA</sequence>
<evidence type="ECO:0008006" key="5">
    <source>
        <dbReference type="Google" id="ProtNLM"/>
    </source>
</evidence>
<keyword evidence="2" id="KW-1133">Transmembrane helix</keyword>
<gene>
    <name evidence="3" type="ORF">JF887_01720</name>
</gene>
<feature type="transmembrane region" description="Helical" evidence="2">
    <location>
        <begin position="138"/>
        <end position="157"/>
    </location>
</feature>
<feature type="transmembrane region" description="Helical" evidence="2">
    <location>
        <begin position="49"/>
        <end position="67"/>
    </location>
</feature>
<proteinExistence type="predicted"/>
<dbReference type="Proteomes" id="UP000614410">
    <property type="component" value="Unassembled WGS sequence"/>
</dbReference>
<evidence type="ECO:0000313" key="4">
    <source>
        <dbReference type="Proteomes" id="UP000614410"/>
    </source>
</evidence>
<evidence type="ECO:0000256" key="2">
    <source>
        <dbReference type="SAM" id="Phobius"/>
    </source>
</evidence>
<keyword evidence="2" id="KW-0812">Transmembrane</keyword>
<organism evidence="3 4">
    <name type="scientific">Candidatus Amunia macphersoniae</name>
    <dbReference type="NCBI Taxonomy" id="3127014"/>
    <lineage>
        <taxon>Bacteria</taxon>
        <taxon>Bacillati</taxon>
        <taxon>Candidatus Dormiibacterota</taxon>
        <taxon>Candidatus Dormibacteria</taxon>
        <taxon>Candidatus Aeolococcales</taxon>
        <taxon>Candidatus Aeolococcaceae</taxon>
        <taxon>Candidatus Amunia</taxon>
    </lineage>
</organism>
<feature type="region of interest" description="Disordered" evidence="1">
    <location>
        <begin position="1"/>
        <end position="33"/>
    </location>
</feature>
<feature type="transmembrane region" description="Helical" evidence="2">
    <location>
        <begin position="73"/>
        <end position="91"/>
    </location>
</feature>
<feature type="transmembrane region" description="Helical" evidence="2">
    <location>
        <begin position="111"/>
        <end position="132"/>
    </location>
</feature>
<protein>
    <recommendedName>
        <fullName evidence="5">DUF1211 domain-containing protein</fullName>
    </recommendedName>
</protein>
<dbReference type="AlphaFoldDB" id="A0A934NF47"/>
<feature type="transmembrane region" description="Helical" evidence="2">
    <location>
        <begin position="209"/>
        <end position="227"/>
    </location>
</feature>
<comment type="caution">
    <text evidence="3">The sequence shown here is derived from an EMBL/GenBank/DDBJ whole genome shotgun (WGS) entry which is preliminary data.</text>
</comment>
<keyword evidence="2" id="KW-0472">Membrane</keyword>
<evidence type="ECO:0000256" key="1">
    <source>
        <dbReference type="SAM" id="MobiDB-lite"/>
    </source>
</evidence>
<feature type="transmembrane region" description="Helical" evidence="2">
    <location>
        <begin position="177"/>
        <end position="197"/>
    </location>
</feature>
<accession>A0A934NF47</accession>